<evidence type="ECO:0000313" key="5">
    <source>
        <dbReference type="RefSeq" id="XP_035449165.1"/>
    </source>
</evidence>
<dbReference type="AlphaFoldDB" id="A0A9R0DDA8"/>
<gene>
    <name evidence="5" type="primary">LOC118275352</name>
</gene>
<sequence>MLRYKRKYLWNSWSEEWVVLYDDSTMAWFKDASGKCMATQKHLVKECPEMLAISTWTGQVPRRPTLPPGAKLSQLMALGSRRDPGHVVWMLAKSDAEMKDWMTAISKTLPAPPHIELVMAMPYLRTAFKRPTVRVRPATSSEMYTRNARSAVGALDGRGLVAVIKRQVPLAGQLDHQLAWGQGWGWVTLPNGVWSGRLTWSQEGEDFALHAMPIMHHTNVSQACSMLDGVTAYEASVYEQALAEYDDTGTSDDWDFGVDCGDFMM</sequence>
<dbReference type="RefSeq" id="XP_035449165.1">
    <property type="nucleotide sequence ID" value="XM_035593272.2"/>
</dbReference>
<feature type="domain" description="PH" evidence="3">
    <location>
        <begin position="1"/>
        <end position="110"/>
    </location>
</feature>
<dbReference type="PANTHER" id="PTHR14309:SF12">
    <property type="entry name" value="PH DOMAIN-CONTAINING PROTEIN"/>
    <property type="match status" value="1"/>
</dbReference>
<accession>A0A9R0DDA8</accession>
<evidence type="ECO:0000256" key="2">
    <source>
        <dbReference type="ARBA" id="ARBA00023136"/>
    </source>
</evidence>
<dbReference type="InterPro" id="IPR011993">
    <property type="entry name" value="PH-like_dom_sf"/>
</dbReference>
<dbReference type="GO" id="GO:0016020">
    <property type="term" value="C:membrane"/>
    <property type="evidence" value="ECO:0007669"/>
    <property type="project" value="UniProtKB-SubCell"/>
</dbReference>
<dbReference type="Gene3D" id="2.30.29.30">
    <property type="entry name" value="Pleckstrin-homology domain (PH domain)/Phosphotyrosine-binding domain (PTB)"/>
    <property type="match status" value="1"/>
</dbReference>
<keyword evidence="4" id="KW-1185">Reference proteome</keyword>
<dbReference type="Proteomes" id="UP000829999">
    <property type="component" value="Chromosome 8"/>
</dbReference>
<proteinExistence type="predicted"/>
<comment type="subcellular location">
    <subcellularLocation>
        <location evidence="1">Membrane</location>
    </subcellularLocation>
</comment>
<evidence type="ECO:0000256" key="1">
    <source>
        <dbReference type="ARBA" id="ARBA00004370"/>
    </source>
</evidence>
<dbReference type="GO" id="GO:0045595">
    <property type="term" value="P:regulation of cell differentiation"/>
    <property type="evidence" value="ECO:0007669"/>
    <property type="project" value="TreeGrafter"/>
</dbReference>
<dbReference type="InterPro" id="IPR001849">
    <property type="entry name" value="PH_domain"/>
</dbReference>
<dbReference type="InterPro" id="IPR039680">
    <property type="entry name" value="PLEKHB1/2"/>
</dbReference>
<dbReference type="PANTHER" id="PTHR14309">
    <property type="entry name" value="EXPRESSED PROTEIN"/>
    <property type="match status" value="1"/>
</dbReference>
<name>A0A9R0DDA8_SPOFR</name>
<dbReference type="PROSITE" id="PS50003">
    <property type="entry name" value="PH_DOMAIN"/>
    <property type="match status" value="1"/>
</dbReference>
<keyword evidence="2" id="KW-0472">Membrane</keyword>
<dbReference type="GeneID" id="118275352"/>
<dbReference type="Pfam" id="PF00169">
    <property type="entry name" value="PH"/>
    <property type="match status" value="1"/>
</dbReference>
<evidence type="ECO:0000313" key="4">
    <source>
        <dbReference type="Proteomes" id="UP000829999"/>
    </source>
</evidence>
<organism evidence="4 5">
    <name type="scientific">Spodoptera frugiperda</name>
    <name type="common">Fall armyworm</name>
    <dbReference type="NCBI Taxonomy" id="7108"/>
    <lineage>
        <taxon>Eukaryota</taxon>
        <taxon>Metazoa</taxon>
        <taxon>Ecdysozoa</taxon>
        <taxon>Arthropoda</taxon>
        <taxon>Hexapoda</taxon>
        <taxon>Insecta</taxon>
        <taxon>Pterygota</taxon>
        <taxon>Neoptera</taxon>
        <taxon>Endopterygota</taxon>
        <taxon>Lepidoptera</taxon>
        <taxon>Glossata</taxon>
        <taxon>Ditrysia</taxon>
        <taxon>Noctuoidea</taxon>
        <taxon>Noctuidae</taxon>
        <taxon>Amphipyrinae</taxon>
        <taxon>Spodoptera</taxon>
    </lineage>
</organism>
<evidence type="ECO:0000259" key="3">
    <source>
        <dbReference type="PROSITE" id="PS50003"/>
    </source>
</evidence>
<protein>
    <submittedName>
        <fullName evidence="5">Uncharacterized protein LOC118275352 isoform X3</fullName>
    </submittedName>
</protein>
<dbReference type="SUPFAM" id="SSF50729">
    <property type="entry name" value="PH domain-like"/>
    <property type="match status" value="1"/>
</dbReference>
<reference evidence="5" key="1">
    <citation type="submission" date="2025-08" db="UniProtKB">
        <authorList>
            <consortium name="RefSeq"/>
        </authorList>
    </citation>
    <scope>IDENTIFICATION</scope>
    <source>
        <tissue evidence="5">Whole larval tissue</tissue>
    </source>
</reference>